<reference evidence="1 2" key="1">
    <citation type="journal article" date="2019" name="Sci. Rep.">
        <title>Orb-weaving spider Araneus ventricosus genome elucidates the spidroin gene catalogue.</title>
        <authorList>
            <person name="Kono N."/>
            <person name="Nakamura H."/>
            <person name="Ohtoshi R."/>
            <person name="Moran D.A.P."/>
            <person name="Shinohara A."/>
            <person name="Yoshida Y."/>
            <person name="Fujiwara M."/>
            <person name="Mori M."/>
            <person name="Tomita M."/>
            <person name="Arakawa K."/>
        </authorList>
    </citation>
    <scope>NUCLEOTIDE SEQUENCE [LARGE SCALE GENOMIC DNA]</scope>
</reference>
<dbReference type="EMBL" id="BGPR01030963">
    <property type="protein sequence ID" value="GBO03761.1"/>
    <property type="molecule type" value="Genomic_DNA"/>
</dbReference>
<gene>
    <name evidence="1" type="ORF">AVEN_9034_1</name>
</gene>
<name>A0A4Y2TUL4_ARAVE</name>
<evidence type="ECO:0000313" key="2">
    <source>
        <dbReference type="Proteomes" id="UP000499080"/>
    </source>
</evidence>
<evidence type="ECO:0000313" key="1">
    <source>
        <dbReference type="EMBL" id="GBO03761.1"/>
    </source>
</evidence>
<sequence length="254" mass="29242">MSNDLNGVFGVGGKYAHESIPPVEGKDTSFAEEVILWKAQEFRIRHSLSSIHDAELRRHIQNYKLPVMAFCILKKQASSVHITSSRIVDYSNERFLVKFHYPLPEFHVSNACKAVYSREFRSTKLVWWHSKPFHFFSPSILECHLRSIPHKPQTHQLRAFLFAIPTVCPPRFRNANPRLLRFPLVQANLPPSPCINNGSIPVIWHLSPNGFHENWIFKHSTTPHQFSSNLCVDGQFWSGATEFARYGVIVNVQL</sequence>
<keyword evidence="2" id="KW-1185">Reference proteome</keyword>
<dbReference type="Proteomes" id="UP000499080">
    <property type="component" value="Unassembled WGS sequence"/>
</dbReference>
<proteinExistence type="predicted"/>
<dbReference type="AlphaFoldDB" id="A0A4Y2TUL4"/>
<accession>A0A4Y2TUL4</accession>
<organism evidence="1 2">
    <name type="scientific">Araneus ventricosus</name>
    <name type="common">Orbweaver spider</name>
    <name type="synonym">Epeira ventricosa</name>
    <dbReference type="NCBI Taxonomy" id="182803"/>
    <lineage>
        <taxon>Eukaryota</taxon>
        <taxon>Metazoa</taxon>
        <taxon>Ecdysozoa</taxon>
        <taxon>Arthropoda</taxon>
        <taxon>Chelicerata</taxon>
        <taxon>Arachnida</taxon>
        <taxon>Araneae</taxon>
        <taxon>Araneomorphae</taxon>
        <taxon>Entelegynae</taxon>
        <taxon>Araneoidea</taxon>
        <taxon>Araneidae</taxon>
        <taxon>Araneus</taxon>
    </lineage>
</organism>
<protein>
    <submittedName>
        <fullName evidence="1">Uncharacterized protein</fullName>
    </submittedName>
</protein>
<comment type="caution">
    <text evidence="1">The sequence shown here is derived from an EMBL/GenBank/DDBJ whole genome shotgun (WGS) entry which is preliminary data.</text>
</comment>